<dbReference type="Proteomes" id="UP000027778">
    <property type="component" value="Unassembled WGS sequence"/>
</dbReference>
<proteinExistence type="inferred from homology"/>
<keyword evidence="2" id="KW-0813">Transport</keyword>
<dbReference type="STRING" id="574375.AZF08_21395"/>
<sequence length="287" mass="31995">MARKWLLFIVIGLLSVLLVACGSSDKKNEKTSSKESGKIEQIKARGELVVAVFTDKPPFGYIDKDGKNIGFEIDMAKRFAKDLLGDESKVKFVPVEAASRIPYLQSDKVDFVLANMTATEDRKKVVDFTNPHLKVAVQVLVKDGSPIQSVKELEGKKVIVTKGTTADIYLTKNMKNVELIKFDKNTEALQALKDGRADAYAQDNLVLLSWANKNPGFHLLKDKLGGEEQIAIAVKKGNKEIYDWVNKELETLGKENYLHKLYETHLKDEFGPQVKPESVITEGGKVN</sequence>
<dbReference type="SUPFAM" id="SSF53850">
    <property type="entry name" value="Periplasmic binding protein-like II"/>
    <property type="match status" value="1"/>
</dbReference>
<evidence type="ECO:0000256" key="1">
    <source>
        <dbReference type="ARBA" id="ARBA00010333"/>
    </source>
</evidence>
<dbReference type="InterPro" id="IPR001638">
    <property type="entry name" value="Solute-binding_3/MltF_N"/>
</dbReference>
<dbReference type="Pfam" id="PF00497">
    <property type="entry name" value="SBP_bac_3"/>
    <property type="match status" value="1"/>
</dbReference>
<comment type="caution">
    <text evidence="7">The sequence shown here is derived from an EMBL/GenBank/DDBJ whole genome shotgun (WGS) entry which is preliminary data.</text>
</comment>
<dbReference type="GO" id="GO:0030288">
    <property type="term" value="C:outer membrane-bounded periplasmic space"/>
    <property type="evidence" value="ECO:0007669"/>
    <property type="project" value="TreeGrafter"/>
</dbReference>
<dbReference type="EMBL" id="JOTM01000017">
    <property type="protein sequence ID" value="KEK23346.1"/>
    <property type="molecule type" value="Genomic_DNA"/>
</dbReference>
<evidence type="ECO:0000313" key="8">
    <source>
        <dbReference type="Proteomes" id="UP000027778"/>
    </source>
</evidence>
<dbReference type="SMART" id="SM00062">
    <property type="entry name" value="PBPb"/>
    <property type="match status" value="1"/>
</dbReference>
<feature type="domain" description="Solute-binding protein family 3/N-terminal" evidence="6">
    <location>
        <begin position="47"/>
        <end position="269"/>
    </location>
</feature>
<evidence type="ECO:0000256" key="3">
    <source>
        <dbReference type="ARBA" id="ARBA00022729"/>
    </source>
</evidence>
<evidence type="ECO:0000259" key="6">
    <source>
        <dbReference type="SMART" id="SM00062"/>
    </source>
</evidence>
<keyword evidence="5" id="KW-0449">Lipoprotein</keyword>
<dbReference type="OrthoDB" id="115856at2"/>
<dbReference type="PANTHER" id="PTHR30085:SF6">
    <property type="entry name" value="ABC TRANSPORTER GLUTAMINE-BINDING PROTEIN GLNH"/>
    <property type="match status" value="1"/>
</dbReference>
<accession>A0A073K9Z2</accession>
<dbReference type="eggNOG" id="COG0834">
    <property type="taxonomic scope" value="Bacteria"/>
</dbReference>
<keyword evidence="3" id="KW-0732">Signal</keyword>
<reference evidence="7 8" key="1">
    <citation type="submission" date="2014-06" db="EMBL/GenBank/DDBJ databases">
        <title>Draft genome sequence of Bacillus gaemokensis JCM 15801 (MCCC 1A00707).</title>
        <authorList>
            <person name="Lai Q."/>
            <person name="Liu Y."/>
            <person name="Shao Z."/>
        </authorList>
    </citation>
    <scope>NUCLEOTIDE SEQUENCE [LARGE SCALE GENOMIC DNA]</scope>
    <source>
        <strain evidence="7 8">JCM 15801</strain>
    </source>
</reference>
<dbReference type="GO" id="GO:0006865">
    <property type="term" value="P:amino acid transport"/>
    <property type="evidence" value="ECO:0007669"/>
    <property type="project" value="TreeGrafter"/>
</dbReference>
<evidence type="ECO:0000313" key="7">
    <source>
        <dbReference type="EMBL" id="KEK23346.1"/>
    </source>
</evidence>
<name>A0A073K9Z2_9BACI</name>
<dbReference type="InterPro" id="IPR051455">
    <property type="entry name" value="Bact_solute-bind_prot3"/>
</dbReference>
<dbReference type="Gene3D" id="3.40.190.10">
    <property type="entry name" value="Periplasmic binding protein-like II"/>
    <property type="match status" value="2"/>
</dbReference>
<keyword evidence="8" id="KW-1185">Reference proteome</keyword>
<dbReference type="RefSeq" id="WP_033675736.1">
    <property type="nucleotide sequence ID" value="NZ_JOTM01000017.1"/>
</dbReference>
<evidence type="ECO:0000256" key="4">
    <source>
        <dbReference type="ARBA" id="ARBA00023139"/>
    </source>
</evidence>
<organism evidence="7 8">
    <name type="scientific">Bacillus gaemokensis</name>
    <dbReference type="NCBI Taxonomy" id="574375"/>
    <lineage>
        <taxon>Bacteria</taxon>
        <taxon>Bacillati</taxon>
        <taxon>Bacillota</taxon>
        <taxon>Bacilli</taxon>
        <taxon>Bacillales</taxon>
        <taxon>Bacillaceae</taxon>
        <taxon>Bacillus</taxon>
        <taxon>Bacillus cereus group</taxon>
    </lineage>
</organism>
<comment type="similarity">
    <text evidence="1">Belongs to the bacterial solute-binding protein 3 family.</text>
</comment>
<evidence type="ECO:0000256" key="5">
    <source>
        <dbReference type="ARBA" id="ARBA00023288"/>
    </source>
</evidence>
<keyword evidence="4" id="KW-0564">Palmitate</keyword>
<gene>
    <name evidence="7" type="ORF">BAGA_09505</name>
</gene>
<dbReference type="GO" id="GO:0005576">
    <property type="term" value="C:extracellular region"/>
    <property type="evidence" value="ECO:0007669"/>
    <property type="project" value="TreeGrafter"/>
</dbReference>
<dbReference type="PROSITE" id="PS51257">
    <property type="entry name" value="PROKAR_LIPOPROTEIN"/>
    <property type="match status" value="1"/>
</dbReference>
<dbReference type="PANTHER" id="PTHR30085">
    <property type="entry name" value="AMINO ACID ABC TRANSPORTER PERMEASE"/>
    <property type="match status" value="1"/>
</dbReference>
<protein>
    <submittedName>
        <fullName evidence="7">Glutamine ABC transporter substrate-binding protein</fullName>
    </submittedName>
</protein>
<evidence type="ECO:0000256" key="2">
    <source>
        <dbReference type="ARBA" id="ARBA00022448"/>
    </source>
</evidence>
<dbReference type="AlphaFoldDB" id="A0A073K9Z2"/>